<accession>A0A4Y2U9J2</accession>
<reference evidence="1 2" key="1">
    <citation type="journal article" date="2019" name="Sci. Rep.">
        <title>Orb-weaving spider Araneus ventricosus genome elucidates the spidroin gene catalogue.</title>
        <authorList>
            <person name="Kono N."/>
            <person name="Nakamura H."/>
            <person name="Ohtoshi R."/>
            <person name="Moran D.A.P."/>
            <person name="Shinohara A."/>
            <person name="Yoshida Y."/>
            <person name="Fujiwara M."/>
            <person name="Mori M."/>
            <person name="Tomita M."/>
            <person name="Arakawa K."/>
        </authorList>
    </citation>
    <scope>NUCLEOTIDE SEQUENCE [LARGE SCALE GENOMIC DNA]</scope>
</reference>
<organism evidence="1 2">
    <name type="scientific">Araneus ventricosus</name>
    <name type="common">Orbweaver spider</name>
    <name type="synonym">Epeira ventricosa</name>
    <dbReference type="NCBI Taxonomy" id="182803"/>
    <lineage>
        <taxon>Eukaryota</taxon>
        <taxon>Metazoa</taxon>
        <taxon>Ecdysozoa</taxon>
        <taxon>Arthropoda</taxon>
        <taxon>Chelicerata</taxon>
        <taxon>Arachnida</taxon>
        <taxon>Araneae</taxon>
        <taxon>Araneomorphae</taxon>
        <taxon>Entelegynae</taxon>
        <taxon>Araneoidea</taxon>
        <taxon>Araneidae</taxon>
        <taxon>Araneus</taxon>
    </lineage>
</organism>
<gene>
    <name evidence="1" type="ORF">AVEN_95742_1</name>
</gene>
<protein>
    <submittedName>
        <fullName evidence="1">Uncharacterized protein</fullName>
    </submittedName>
</protein>
<evidence type="ECO:0000313" key="1">
    <source>
        <dbReference type="EMBL" id="GBO09302.1"/>
    </source>
</evidence>
<proteinExistence type="predicted"/>
<name>A0A4Y2U9J2_ARAVE</name>
<keyword evidence="2" id="KW-1185">Reference proteome</keyword>
<sequence>MSCSRKFLRTRDYIHHWFTGRNNSSLVQDLGFIVQIQNSNGDDFPFQINECGRHKDTFLGDLVKKVRYAILNCPGTPWIMHYEHAGIIIIFLANTEHDFECCTLSENIGISPGLM</sequence>
<dbReference type="AlphaFoldDB" id="A0A4Y2U9J2"/>
<evidence type="ECO:0000313" key="2">
    <source>
        <dbReference type="Proteomes" id="UP000499080"/>
    </source>
</evidence>
<comment type="caution">
    <text evidence="1">The sequence shown here is derived from an EMBL/GenBank/DDBJ whole genome shotgun (WGS) entry which is preliminary data.</text>
</comment>
<dbReference type="Proteomes" id="UP000499080">
    <property type="component" value="Unassembled WGS sequence"/>
</dbReference>
<dbReference type="EMBL" id="BGPR01034777">
    <property type="protein sequence ID" value="GBO09302.1"/>
    <property type="molecule type" value="Genomic_DNA"/>
</dbReference>